<dbReference type="Proteomes" id="UP001153269">
    <property type="component" value="Unassembled WGS sequence"/>
</dbReference>
<organism evidence="2 3">
    <name type="scientific">Pleuronectes platessa</name>
    <name type="common">European plaice</name>
    <dbReference type="NCBI Taxonomy" id="8262"/>
    <lineage>
        <taxon>Eukaryota</taxon>
        <taxon>Metazoa</taxon>
        <taxon>Chordata</taxon>
        <taxon>Craniata</taxon>
        <taxon>Vertebrata</taxon>
        <taxon>Euteleostomi</taxon>
        <taxon>Actinopterygii</taxon>
        <taxon>Neopterygii</taxon>
        <taxon>Teleostei</taxon>
        <taxon>Neoteleostei</taxon>
        <taxon>Acanthomorphata</taxon>
        <taxon>Carangaria</taxon>
        <taxon>Pleuronectiformes</taxon>
        <taxon>Pleuronectoidei</taxon>
        <taxon>Pleuronectidae</taxon>
        <taxon>Pleuronectes</taxon>
    </lineage>
</organism>
<keyword evidence="3" id="KW-1185">Reference proteome</keyword>
<feature type="compositionally biased region" description="Basic and acidic residues" evidence="1">
    <location>
        <begin position="47"/>
        <end position="63"/>
    </location>
</feature>
<gene>
    <name evidence="2" type="ORF">PLEPLA_LOCUS43863</name>
</gene>
<evidence type="ECO:0000313" key="3">
    <source>
        <dbReference type="Proteomes" id="UP001153269"/>
    </source>
</evidence>
<protein>
    <submittedName>
        <fullName evidence="2">Uncharacterized protein</fullName>
    </submittedName>
</protein>
<sequence>MFTVSLNRLLRRGRRGEEERRGEERRGEERLLDNDNDNIPLTQDLMKVAKSDKEGESMLRQGDKTALTDSGERLHGNWIAEAPHIQVLSIQSTASHSSEHNTLRFGRGPLK</sequence>
<evidence type="ECO:0000256" key="1">
    <source>
        <dbReference type="SAM" id="MobiDB-lite"/>
    </source>
</evidence>
<name>A0A9N7VN77_PLEPL</name>
<proteinExistence type="predicted"/>
<reference evidence="2" key="1">
    <citation type="submission" date="2020-03" db="EMBL/GenBank/DDBJ databases">
        <authorList>
            <person name="Weist P."/>
        </authorList>
    </citation>
    <scope>NUCLEOTIDE SEQUENCE</scope>
</reference>
<dbReference type="AlphaFoldDB" id="A0A9N7VN77"/>
<accession>A0A9N7VN77</accession>
<dbReference type="EMBL" id="CADEAL010004284">
    <property type="protein sequence ID" value="CAB1456082.1"/>
    <property type="molecule type" value="Genomic_DNA"/>
</dbReference>
<feature type="compositionally biased region" description="Basic and acidic residues" evidence="1">
    <location>
        <begin position="15"/>
        <end position="33"/>
    </location>
</feature>
<feature type="region of interest" description="Disordered" evidence="1">
    <location>
        <begin position="12"/>
        <end position="70"/>
    </location>
</feature>
<evidence type="ECO:0000313" key="2">
    <source>
        <dbReference type="EMBL" id="CAB1456082.1"/>
    </source>
</evidence>
<comment type="caution">
    <text evidence="2">The sequence shown here is derived from an EMBL/GenBank/DDBJ whole genome shotgun (WGS) entry which is preliminary data.</text>
</comment>